<feature type="region of interest" description="Disordered" evidence="1">
    <location>
        <begin position="303"/>
        <end position="329"/>
    </location>
</feature>
<dbReference type="InterPro" id="IPR029472">
    <property type="entry name" value="Copia-like_N"/>
</dbReference>
<evidence type="ECO:0000256" key="1">
    <source>
        <dbReference type="SAM" id="MobiDB-lite"/>
    </source>
</evidence>
<organism evidence="3 4">
    <name type="scientific">Linum trigynum</name>
    <dbReference type="NCBI Taxonomy" id="586398"/>
    <lineage>
        <taxon>Eukaryota</taxon>
        <taxon>Viridiplantae</taxon>
        <taxon>Streptophyta</taxon>
        <taxon>Embryophyta</taxon>
        <taxon>Tracheophyta</taxon>
        <taxon>Spermatophyta</taxon>
        <taxon>Magnoliopsida</taxon>
        <taxon>eudicotyledons</taxon>
        <taxon>Gunneridae</taxon>
        <taxon>Pentapetalae</taxon>
        <taxon>rosids</taxon>
        <taxon>fabids</taxon>
        <taxon>Malpighiales</taxon>
        <taxon>Linaceae</taxon>
        <taxon>Linum</taxon>
    </lineage>
</organism>
<dbReference type="EMBL" id="OZ034819">
    <property type="protein sequence ID" value="CAL1395300.1"/>
    <property type="molecule type" value="Genomic_DNA"/>
</dbReference>
<dbReference type="Proteomes" id="UP001497516">
    <property type="component" value="Chromosome 6"/>
</dbReference>
<dbReference type="PANTHER" id="PTHR37610">
    <property type="entry name" value="CCHC-TYPE DOMAIN-CONTAINING PROTEIN"/>
    <property type="match status" value="1"/>
</dbReference>
<evidence type="ECO:0000259" key="2">
    <source>
        <dbReference type="Pfam" id="PF14244"/>
    </source>
</evidence>
<evidence type="ECO:0000313" key="3">
    <source>
        <dbReference type="EMBL" id="CAL1395300.1"/>
    </source>
</evidence>
<dbReference type="AlphaFoldDB" id="A0AAV2FCY6"/>
<feature type="compositionally biased region" description="Polar residues" evidence="1">
    <location>
        <begin position="303"/>
        <end position="317"/>
    </location>
</feature>
<accession>A0AAV2FCY6</accession>
<evidence type="ECO:0000313" key="4">
    <source>
        <dbReference type="Proteomes" id="UP001497516"/>
    </source>
</evidence>
<proteinExistence type="predicted"/>
<dbReference type="Pfam" id="PF14244">
    <property type="entry name" value="Retrotran_gag_3"/>
    <property type="match status" value="1"/>
</dbReference>
<protein>
    <recommendedName>
        <fullName evidence="2">Retrotransposon Copia-like N-terminal domain-containing protein</fullName>
    </recommendedName>
</protein>
<gene>
    <name evidence="3" type="ORF">LTRI10_LOCUS35742</name>
</gene>
<keyword evidence="4" id="KW-1185">Reference proteome</keyword>
<reference evidence="3 4" key="1">
    <citation type="submission" date="2024-04" db="EMBL/GenBank/DDBJ databases">
        <authorList>
            <person name="Fracassetti M."/>
        </authorList>
    </citation>
    <scope>NUCLEOTIDE SEQUENCE [LARGE SCALE GENOMIC DNA]</scope>
</reference>
<sequence length="329" mass="36428">MEALRNDLLFSKLPNPYYINPNESLVIPLKLTPKNYHSWCRTVRLPLRSRNKLGFINGTLPPPSPTNPAFDASDQSNTAILFALMSSLDPTLIDNVNTIEMAQGLRDDLKERFGQDDFVRITELQTKFYSLNQGSLSVSDSYTKLKMFWDYLSQYEVYPAYACNPCATYVKFQQVCSNSFVLKFIQGLGENFEGVKTNLLMMKPLPDSRAAFAFALQRERQNASMVSNLLPVGGDSSLMALAASLGKEKENFKQEGHLKYDCPKLKNKRRAEHVGGSVPASYPQYAIGRGSVPGSCSSYAAATSGGQSFDTHNSTSVLPAFPPQVSAEN</sequence>
<name>A0AAV2FCY6_9ROSI</name>
<dbReference type="PANTHER" id="PTHR37610:SF55">
    <property type="entry name" value="RETROTRANSPOSON COPIA-LIKE N-TERMINAL DOMAIN-CONTAINING PROTEIN"/>
    <property type="match status" value="1"/>
</dbReference>
<feature type="domain" description="Retrotransposon Copia-like N-terminal" evidence="2">
    <location>
        <begin position="25"/>
        <end position="63"/>
    </location>
</feature>